<accession>H8X4D2</accession>
<feature type="transmembrane region" description="Helical" evidence="1">
    <location>
        <begin position="171"/>
        <end position="188"/>
    </location>
</feature>
<name>H8X4D2_CANO9</name>
<sequence>MVSFNFALKSRTIPQSPWIRYCKCLYLSFVNYCEQFHAFYTILLSCLCTCIMTNNQKFWSMLEKEGSLEDFHLVCNVSVLSTGLIWLYLWVESSDKVLDAYYTIMAISLVHFGVILLIQLKKPLSRRSTRSMVRLVSNPRFRIDEKPILTFLKNDNTGMFVFTSVMVDSKISWCKIGLLAYYAMLNLIETSSPKLRKHPFITGANFGSGILESVVLVIFWYESFKSLQINKAICYTLMYLLRLEESGPTNRSVKGLISMTKFCYRKFNRSKVTNQGPQTAEIRSSSLGFDCYSIISDVK</sequence>
<feature type="transmembrane region" description="Helical" evidence="1">
    <location>
        <begin position="101"/>
        <end position="120"/>
    </location>
</feature>
<proteinExistence type="predicted"/>
<protein>
    <submittedName>
        <fullName evidence="2">Uncharacterized protein</fullName>
    </submittedName>
</protein>
<reference evidence="2 3" key="1">
    <citation type="journal article" date="2012" name="PLoS ONE">
        <title>Sequence and analysis of the genome of the pathogenic yeast Candida orthopsilosis.</title>
        <authorList>
            <person name="Riccombeni A."/>
            <person name="Vidanes G."/>
            <person name="Proux-Wera E."/>
            <person name="Wolfe K.H."/>
            <person name="Butler G."/>
        </authorList>
    </citation>
    <scope>NUCLEOTIDE SEQUENCE [LARGE SCALE GENOMIC DNA]</scope>
    <source>
        <strain evidence="2 3">Co 90-125</strain>
    </source>
</reference>
<dbReference type="Proteomes" id="UP000005018">
    <property type="component" value="Chromosome 3"/>
</dbReference>
<evidence type="ECO:0000313" key="3">
    <source>
        <dbReference type="Proteomes" id="UP000005018"/>
    </source>
</evidence>
<evidence type="ECO:0000313" key="2">
    <source>
        <dbReference type="EMBL" id="CCG26084.1"/>
    </source>
</evidence>
<dbReference type="GeneID" id="14539604"/>
<dbReference type="RefSeq" id="XP_003868988.1">
    <property type="nucleotide sequence ID" value="XM_003868940.1"/>
</dbReference>
<gene>
    <name evidence="2" type="ORF">CORT_0C07130</name>
</gene>
<keyword evidence="1" id="KW-0472">Membrane</keyword>
<keyword evidence="1" id="KW-1133">Transmembrane helix</keyword>
<dbReference type="OrthoDB" id="4019667at2759"/>
<evidence type="ECO:0000256" key="1">
    <source>
        <dbReference type="SAM" id="Phobius"/>
    </source>
</evidence>
<dbReference type="HOGENOM" id="CLU_990444_0_0_1"/>
<feature type="transmembrane region" description="Helical" evidence="1">
    <location>
        <begin position="73"/>
        <end position="89"/>
    </location>
</feature>
<feature type="transmembrane region" description="Helical" evidence="1">
    <location>
        <begin position="36"/>
        <end position="53"/>
    </location>
</feature>
<keyword evidence="3" id="KW-1185">Reference proteome</keyword>
<dbReference type="KEGG" id="cot:CORT_0C07130"/>
<keyword evidence="1" id="KW-0812">Transmembrane</keyword>
<organism evidence="2 3">
    <name type="scientific">Candida orthopsilosis (strain 90-125)</name>
    <name type="common">Yeast</name>
    <dbReference type="NCBI Taxonomy" id="1136231"/>
    <lineage>
        <taxon>Eukaryota</taxon>
        <taxon>Fungi</taxon>
        <taxon>Dikarya</taxon>
        <taxon>Ascomycota</taxon>
        <taxon>Saccharomycotina</taxon>
        <taxon>Pichiomycetes</taxon>
        <taxon>Debaryomycetaceae</taxon>
        <taxon>Candida/Lodderomyces clade</taxon>
        <taxon>Candida</taxon>
    </lineage>
</organism>
<dbReference type="AlphaFoldDB" id="H8X4D2"/>
<dbReference type="EMBL" id="HE681721">
    <property type="protein sequence ID" value="CCG26084.1"/>
    <property type="molecule type" value="Genomic_DNA"/>
</dbReference>
<feature type="transmembrane region" description="Helical" evidence="1">
    <location>
        <begin position="200"/>
        <end position="221"/>
    </location>
</feature>